<name>A0AB74UG36_9GAMM</name>
<evidence type="ECO:0008006" key="2">
    <source>
        <dbReference type="Google" id="ProtNLM"/>
    </source>
</evidence>
<organism evidence="1">
    <name type="scientific">Salinicola endophyticus</name>
    <dbReference type="NCBI Taxonomy" id="1949083"/>
    <lineage>
        <taxon>Bacteria</taxon>
        <taxon>Pseudomonadati</taxon>
        <taxon>Pseudomonadota</taxon>
        <taxon>Gammaproteobacteria</taxon>
        <taxon>Oceanospirillales</taxon>
        <taxon>Halomonadaceae</taxon>
        <taxon>Salinicola</taxon>
    </lineage>
</organism>
<sequence length="845" mass="88366">MAIVFTITDAGRAALIDADHDGTNALTISEIGLGGERYAPAKDQTDLRAPIKRLDTIAGRAVAADTLHVTVQDESSDAYAVGEIGLFTDAGVLFAVYSQSDWIIEKAAPATLLLATDLVVESLDVSSITFGDAAFLNPPATTEVAGVLEIATQAEVDAGSDARRGVVPRTLKAFIDKVLAAYATVKQLTDHAASRDHPAASTYQQGMIELATYAEVRDGVDHARAVTPAGLNARTATTTSTGLIEKATEDEAKTGASGVYPDAAGVRLAFEQYGLGLKAGLPYPSSSINDHVANGIYRVSSSVSGYGNNSGASLIAAAWDDSNWGKILIDGGGQEANKPLNVVVFAKNFGHLRTPAKLWHDGNDGAGSGLDADTLDGMQGSEYRNAGSLNAGTLPTARLSGSYDIDITGDARTLRGLKPADFVTASYGMATNMRHDQYTSWLDYDEPGDTSQGIRSYVRDGVLNLTAAPNETHAIRVRIQGADVWHSGNDGAGSGLDADKLDGLESSAFLRSDETTVWRRGDAGLRLTTSGDKAYIQSGYGEDANGTSSPLLFTGWYGTASPLVRFITDAVQFDTGNVTAAGNKMWHAGNQGSGSGLDADKLDGLHGSEYRNAGNLNAGTLPKARLSGSYDIDITGDARTLGGNYPGNFVASSSGVANNISLSRYFSLLDYDEPGDTEQGVRAYVRDGAINLNPAGNEQHPIRLVVQGSDVWHAGNDGPGSGLDADKLDGMQGWEYRNAGNLNAGTLPTARLGNGASDRDWVLGHIGNAGGYVVGTYAFAYYGAQVKTSDIISGGSLTASSISQDANGTLTTTDTGTRLPGTWRACGGGDVVSVQRVLTLFRRIS</sequence>
<dbReference type="AlphaFoldDB" id="A0AB74UG36"/>
<protein>
    <recommendedName>
        <fullName evidence="2">Phage tail protein</fullName>
    </recommendedName>
</protein>
<reference evidence="1" key="1">
    <citation type="submission" date="2024-06" db="EMBL/GenBank/DDBJ databases">
        <title>Complete genome of Salinicola endophyticus HNIBRBA4755.</title>
        <authorList>
            <person name="Shin S.Y."/>
            <person name="Kang H."/>
            <person name="Song J."/>
        </authorList>
    </citation>
    <scope>NUCLEOTIDE SEQUENCE</scope>
    <source>
        <strain evidence="1">HNIBRBA4755</strain>
    </source>
</reference>
<proteinExistence type="predicted"/>
<dbReference type="EMBL" id="CP159578">
    <property type="protein sequence ID" value="XCJ80880.1"/>
    <property type="molecule type" value="Genomic_DNA"/>
</dbReference>
<evidence type="ECO:0000313" key="1">
    <source>
        <dbReference type="EMBL" id="XCJ80880.1"/>
    </source>
</evidence>
<dbReference type="RefSeq" id="WP_353981690.1">
    <property type="nucleotide sequence ID" value="NZ_CP159578.1"/>
</dbReference>
<accession>A0AB74UG36</accession>
<gene>
    <name evidence="1" type="ORF">ABV408_06745</name>
</gene>